<dbReference type="GO" id="GO:0005886">
    <property type="term" value="C:plasma membrane"/>
    <property type="evidence" value="ECO:0007669"/>
    <property type="project" value="TreeGrafter"/>
</dbReference>
<feature type="compositionally biased region" description="Basic and acidic residues" evidence="10">
    <location>
        <begin position="1447"/>
        <end position="1464"/>
    </location>
</feature>
<dbReference type="Pfam" id="PF00018">
    <property type="entry name" value="SH3_1"/>
    <property type="match status" value="1"/>
</dbReference>
<dbReference type="SUPFAM" id="SSF48366">
    <property type="entry name" value="Ras GEF"/>
    <property type="match status" value="1"/>
</dbReference>
<dbReference type="SUPFAM" id="SSF50044">
    <property type="entry name" value="SH3-domain"/>
    <property type="match status" value="1"/>
</dbReference>
<reference evidence="16" key="1">
    <citation type="submission" date="2021-06" db="EMBL/GenBank/DDBJ databases">
        <authorList>
            <person name="Kallberg Y."/>
            <person name="Tangrot J."/>
            <person name="Rosling A."/>
        </authorList>
    </citation>
    <scope>NUCLEOTIDE SEQUENCE</scope>
    <source>
        <strain evidence="16">AZ414A</strain>
    </source>
</reference>
<dbReference type="PROSITE" id="PS50212">
    <property type="entry name" value="RASGEF_NTER"/>
    <property type="match status" value="1"/>
</dbReference>
<organism evidence="16 17">
    <name type="scientific">Diversispora eburnea</name>
    <dbReference type="NCBI Taxonomy" id="1213867"/>
    <lineage>
        <taxon>Eukaryota</taxon>
        <taxon>Fungi</taxon>
        <taxon>Fungi incertae sedis</taxon>
        <taxon>Mucoromycota</taxon>
        <taxon>Glomeromycotina</taxon>
        <taxon>Glomeromycetes</taxon>
        <taxon>Diversisporales</taxon>
        <taxon>Diversisporaceae</taxon>
        <taxon>Diversispora</taxon>
    </lineage>
</organism>
<keyword evidence="17" id="KW-1185">Reference proteome</keyword>
<gene>
    <name evidence="16" type="ORF">DEBURN_LOCUS6314</name>
</gene>
<dbReference type="CDD" id="cd06224">
    <property type="entry name" value="REM"/>
    <property type="match status" value="1"/>
</dbReference>
<dbReference type="InterPro" id="IPR001895">
    <property type="entry name" value="RASGEF_cat_dom"/>
</dbReference>
<keyword evidence="5 11" id="KW-0812">Transmembrane</keyword>
<feature type="compositionally biased region" description="Basic and acidic residues" evidence="10">
    <location>
        <begin position="555"/>
        <end position="566"/>
    </location>
</feature>
<dbReference type="Pfam" id="PF00397">
    <property type="entry name" value="WW"/>
    <property type="match status" value="1"/>
</dbReference>
<dbReference type="PROSITE" id="PS50020">
    <property type="entry name" value="WW_DOMAIN_2"/>
    <property type="match status" value="3"/>
</dbReference>
<feature type="transmembrane region" description="Helical" evidence="11">
    <location>
        <begin position="1013"/>
        <end position="1039"/>
    </location>
</feature>
<dbReference type="GO" id="GO:0005085">
    <property type="term" value="F:guanyl-nucleotide exchange factor activity"/>
    <property type="evidence" value="ECO:0007669"/>
    <property type="project" value="UniProtKB-KW"/>
</dbReference>
<dbReference type="InterPro" id="IPR056685">
    <property type="entry name" value="DUF7783"/>
</dbReference>
<feature type="compositionally biased region" description="Basic and acidic residues" evidence="10">
    <location>
        <begin position="1475"/>
        <end position="1500"/>
    </location>
</feature>
<keyword evidence="7 11" id="KW-0472">Membrane</keyword>
<dbReference type="Pfam" id="PF00617">
    <property type="entry name" value="RasGEF"/>
    <property type="match status" value="1"/>
</dbReference>
<evidence type="ECO:0000256" key="2">
    <source>
        <dbReference type="ARBA" id="ARBA00009012"/>
    </source>
</evidence>
<evidence type="ECO:0000256" key="4">
    <source>
        <dbReference type="ARBA" id="ARBA00022658"/>
    </source>
</evidence>
<dbReference type="GO" id="GO:0007265">
    <property type="term" value="P:Ras protein signal transduction"/>
    <property type="evidence" value="ECO:0007669"/>
    <property type="project" value="TreeGrafter"/>
</dbReference>
<comment type="subcellular location">
    <subcellularLocation>
        <location evidence="1">Membrane</location>
        <topology evidence="1">Multi-pass membrane protein</topology>
    </subcellularLocation>
</comment>
<dbReference type="PANTHER" id="PTHR23113:SF368">
    <property type="entry name" value="CELL DIVISION CONTROL PROTEIN 25"/>
    <property type="match status" value="1"/>
</dbReference>
<feature type="region of interest" description="Disordered" evidence="10">
    <location>
        <begin position="494"/>
        <end position="566"/>
    </location>
</feature>
<dbReference type="InterPro" id="IPR036020">
    <property type="entry name" value="WW_dom_sf"/>
</dbReference>
<feature type="domain" description="N-terminal Ras-GEF" evidence="15">
    <location>
        <begin position="585"/>
        <end position="715"/>
    </location>
</feature>
<dbReference type="InterPro" id="IPR002794">
    <property type="entry name" value="DUF92_TMEM19"/>
</dbReference>
<feature type="non-terminal residue" evidence="16">
    <location>
        <position position="1531"/>
    </location>
</feature>
<dbReference type="SMART" id="SM00456">
    <property type="entry name" value="WW"/>
    <property type="match status" value="3"/>
</dbReference>
<evidence type="ECO:0000313" key="17">
    <source>
        <dbReference type="Proteomes" id="UP000789706"/>
    </source>
</evidence>
<evidence type="ECO:0000256" key="6">
    <source>
        <dbReference type="ARBA" id="ARBA00022989"/>
    </source>
</evidence>
<dbReference type="SUPFAM" id="SSF51045">
    <property type="entry name" value="WW domain"/>
    <property type="match status" value="2"/>
</dbReference>
<evidence type="ECO:0000259" key="15">
    <source>
        <dbReference type="PROSITE" id="PS50212"/>
    </source>
</evidence>
<feature type="domain" description="SH3" evidence="12">
    <location>
        <begin position="3"/>
        <end position="62"/>
    </location>
</feature>
<dbReference type="Gene3D" id="1.20.870.10">
    <property type="entry name" value="Son of sevenless (SoS) protein Chain: S domain 1"/>
    <property type="match status" value="1"/>
</dbReference>
<dbReference type="Gene3D" id="1.10.840.10">
    <property type="entry name" value="Ras guanine-nucleotide exchange factors catalytic domain"/>
    <property type="match status" value="1"/>
</dbReference>
<comment type="similarity">
    <text evidence="2">Belongs to the TMEM19 family.</text>
</comment>
<dbReference type="SMART" id="SM00229">
    <property type="entry name" value="RasGEFN"/>
    <property type="match status" value="1"/>
</dbReference>
<dbReference type="InterPro" id="IPR001202">
    <property type="entry name" value="WW_dom"/>
</dbReference>
<dbReference type="CDD" id="cd00201">
    <property type="entry name" value="WW"/>
    <property type="match status" value="2"/>
</dbReference>
<evidence type="ECO:0000256" key="1">
    <source>
        <dbReference type="ARBA" id="ARBA00004141"/>
    </source>
</evidence>
<feature type="transmembrane region" description="Helical" evidence="11">
    <location>
        <begin position="1186"/>
        <end position="1212"/>
    </location>
</feature>
<evidence type="ECO:0000256" key="11">
    <source>
        <dbReference type="SAM" id="Phobius"/>
    </source>
</evidence>
<comment type="caution">
    <text evidence="16">The sequence shown here is derived from an EMBL/GenBank/DDBJ whole genome shotgun (WGS) entry which is preliminary data.</text>
</comment>
<feature type="compositionally biased region" description="Polar residues" evidence="10">
    <location>
        <begin position="519"/>
        <end position="549"/>
    </location>
</feature>
<dbReference type="PROSITE" id="PS50009">
    <property type="entry name" value="RASGEF_CAT"/>
    <property type="match status" value="1"/>
</dbReference>
<dbReference type="InterPro" id="IPR023578">
    <property type="entry name" value="Ras_GEF_dom_sf"/>
</dbReference>
<feature type="region of interest" description="Disordered" evidence="10">
    <location>
        <begin position="1441"/>
        <end position="1531"/>
    </location>
</feature>
<dbReference type="EMBL" id="CAJVPK010000637">
    <property type="protein sequence ID" value="CAG8534743.1"/>
    <property type="molecule type" value="Genomic_DNA"/>
</dbReference>
<dbReference type="Pfam" id="PF01940">
    <property type="entry name" value="DUF92"/>
    <property type="match status" value="1"/>
</dbReference>
<evidence type="ECO:0000256" key="3">
    <source>
        <dbReference type="ARBA" id="ARBA00022443"/>
    </source>
</evidence>
<evidence type="ECO:0000259" key="13">
    <source>
        <dbReference type="PROSITE" id="PS50009"/>
    </source>
</evidence>
<dbReference type="InterPro" id="IPR056686">
    <property type="entry name" value="DUF7784"/>
</dbReference>
<feature type="domain" description="Ras-GEF" evidence="13">
    <location>
        <begin position="752"/>
        <end position="982"/>
    </location>
</feature>
<feature type="domain" description="WW" evidence="14">
    <location>
        <begin position="73"/>
        <end position="100"/>
    </location>
</feature>
<sequence>MAATILLVKALYDFNSADSSSLSFKRNDIIQVITQLESGWWDGFCNGQRGWFPSNYVTTIEEDEEIEDQFTDWIPQQTPDGKIFYFNQRTFESSWELPSLIEDDSTTTTTIDSNKQNWIQKPTEDGNTYYYFNTVTEEIRWTYPGGSSNNSIDISGVVLDVGGDNIQQLPPNWGKKATPQGKVYYFNKITDETTWSLDNVNSDGQLMKSEDILTWESLYTTIITAINGLNVAAKDNSKQNYQLCTNTIVESIRIMLYASGTVEKESPAIRQNRTLKIYHRHIMASLSKLVLSTEVASGVWPPPDSAQKMMSDAEEVSAAVGQFVQAAENVVDIRRVDPKILESVNGGAWKASLDHISRNVNKAISLLLNHVKKYLEISNFAPQLILQTRQVVTQVGQFLAFIEDINLEDLDETSQGTINEFKVAKQTLYNNIAGLVISTQSATTPPDGIDQVQQSTNIVEKSVTDVIVATKFLVEEKDTQDQLRINMRISRRPIPENDVMKTATSSSDQNFMMDDTPISPISENSSIGGRSKASSTNNRHRSGTASKSVKPSRFFGEDPPRKEDKSDKPWFLNYDYESSEIVFNMENHVKGGTLKALVERLTMHDVLDSNFIATFLLTYRSFCTTDEFFDMLVKRFLITPPENLTKEENETWIEKKQTPIRLRVFNIMKGWLENYYIDGDDSHCLERIREFVSTVMHENMAFASASLIKVIETRQQQKNSDTIFKKLVPNAQSPPPSILPKSMRKLKFLDLDPLEIARQLTIIESRLYNKIKPVECLNKAWSKSEDEKNDDEEPAQNIKAMIVNRWVAESILNQPEVKKRCALIKHFVAVADKCRSLNNFNSLTAIISGLNSAPIHRLKRTWEMVNAKPIQTLENLNRIMNSTKNFCDYREMLHSVNPPCVYLTDLTFIEDGNPNTIKKTRPLINFSKRMKTAEVIREIQQYQSVPYNLNAVQEIQIFIQSHLQESKDVGDLYDQSLNMEPREREDEKIARLLQERLAYNGISKKSLSISGAISAFLLGFGTLINEWSVFPVIMLVFYFTSSKLTKYKAERKKQLEEDHLEGGQRTATQVICNALTGTVIALIHQYHYGGNLRCLIDDRGSRMLLYMCLGHYSTCNGDTWASELGILNTSWPILITSFKKVPPGTNGGISELGLFASIMGGFIIGISAVISIFLSCGSCNFWLEIISISSLAGLLGSLIDSFLGATIQISVFSEKSKKITYKESKSSDTRVISGIDILDNNQINFVSSLLTALLTGYMADHYEKQNTQSALTTGLDDPDSRYRKKQAMSKPGSHIMPNPVMSKPSHLDDDSRYRSKLIPMITEEDMARYRAKKAIEEQARKQMQDDDSRYRSKLIPMITEEDMARYRAKQAAQNQSSTSKHSEVEDESKYRSKLIPHITEEDIARHNAKKAAEEKAKKQMQDDDPRYRSQLIPMITEEDIERHRAKKAAEEQTRKQMQDDDRYRSRTIPMITEEDMARHRAKKAAEEQTRKQMQDDDRYRSRMIPMITEEDMARHRAKKAAEEQTRKQMQD</sequence>
<evidence type="ECO:0000313" key="16">
    <source>
        <dbReference type="EMBL" id="CAG8534743.1"/>
    </source>
</evidence>
<dbReference type="PRINTS" id="PR00452">
    <property type="entry name" value="SH3DOMAIN"/>
</dbReference>
<dbReference type="InterPro" id="IPR036028">
    <property type="entry name" value="SH3-like_dom_sf"/>
</dbReference>
<dbReference type="InterPro" id="IPR057827">
    <property type="entry name" value="WW_fungi"/>
</dbReference>
<feature type="compositionally biased region" description="Basic and acidic residues" evidence="10">
    <location>
        <begin position="1398"/>
        <end position="1424"/>
    </location>
</feature>
<protein>
    <submittedName>
        <fullName evidence="16">7445_t:CDS:1</fullName>
    </submittedName>
</protein>
<evidence type="ECO:0000256" key="7">
    <source>
        <dbReference type="ARBA" id="ARBA00023136"/>
    </source>
</evidence>
<accession>A0A9N9ALC8</accession>
<evidence type="ECO:0000256" key="8">
    <source>
        <dbReference type="PROSITE-ProRule" id="PRU00168"/>
    </source>
</evidence>
<evidence type="ECO:0000256" key="10">
    <source>
        <dbReference type="SAM" id="MobiDB-lite"/>
    </source>
</evidence>
<dbReference type="PROSITE" id="PS01159">
    <property type="entry name" value="WW_DOMAIN_1"/>
    <property type="match status" value="1"/>
</dbReference>
<dbReference type="PANTHER" id="PTHR23113">
    <property type="entry name" value="GUANINE NUCLEOTIDE EXCHANGE FACTOR"/>
    <property type="match status" value="1"/>
</dbReference>
<feature type="region of interest" description="Disordered" evidence="10">
    <location>
        <begin position="1366"/>
        <end position="1424"/>
    </location>
</feature>
<keyword evidence="3 9" id="KW-0728">SH3 domain</keyword>
<dbReference type="InterPro" id="IPR001452">
    <property type="entry name" value="SH3_domain"/>
</dbReference>
<dbReference type="Pfam" id="PF23518">
    <property type="entry name" value="WW_2"/>
    <property type="match status" value="1"/>
</dbReference>
<feature type="domain" description="WW" evidence="14">
    <location>
        <begin position="112"/>
        <end position="146"/>
    </location>
</feature>
<dbReference type="Gene3D" id="2.20.70.10">
    <property type="match status" value="2"/>
</dbReference>
<dbReference type="Pfam" id="PF25006">
    <property type="entry name" value="DUF7783"/>
    <property type="match status" value="1"/>
</dbReference>
<dbReference type="InterPro" id="IPR036964">
    <property type="entry name" value="RASGEF_cat_dom_sf"/>
</dbReference>
<dbReference type="SMART" id="SM00326">
    <property type="entry name" value="SH3"/>
    <property type="match status" value="1"/>
</dbReference>
<dbReference type="FunFam" id="2.30.30.40:FF:000072">
    <property type="entry name" value="Unconventional Myosin IB"/>
    <property type="match status" value="1"/>
</dbReference>
<feature type="compositionally biased region" description="Basic and acidic residues" evidence="10">
    <location>
        <begin position="1511"/>
        <end position="1531"/>
    </location>
</feature>
<feature type="transmembrane region" description="Helical" evidence="11">
    <location>
        <begin position="1152"/>
        <end position="1174"/>
    </location>
</feature>
<evidence type="ECO:0000259" key="12">
    <source>
        <dbReference type="PROSITE" id="PS50002"/>
    </source>
</evidence>
<keyword evidence="6 11" id="KW-1133">Transmembrane helix</keyword>
<evidence type="ECO:0000256" key="5">
    <source>
        <dbReference type="ARBA" id="ARBA00022692"/>
    </source>
</evidence>
<keyword evidence="4 8" id="KW-0344">Guanine-nucleotide releasing factor</keyword>
<dbReference type="Pfam" id="PF25008">
    <property type="entry name" value="DUF7784"/>
    <property type="match status" value="1"/>
</dbReference>
<dbReference type="OrthoDB" id="546434at2759"/>
<dbReference type="Pfam" id="PF00618">
    <property type="entry name" value="RasGEF_N"/>
    <property type="match status" value="1"/>
</dbReference>
<feature type="domain" description="WW" evidence="14">
    <location>
        <begin position="167"/>
        <end position="200"/>
    </location>
</feature>
<evidence type="ECO:0000259" key="14">
    <source>
        <dbReference type="PROSITE" id="PS50020"/>
    </source>
</evidence>
<feature type="compositionally biased region" description="Basic and acidic residues" evidence="10">
    <location>
        <begin position="1380"/>
        <end position="1390"/>
    </location>
</feature>
<dbReference type="InterPro" id="IPR000651">
    <property type="entry name" value="Ras-like_Gua-exchang_fac_N"/>
</dbReference>
<dbReference type="Proteomes" id="UP000789706">
    <property type="component" value="Unassembled WGS sequence"/>
</dbReference>
<dbReference type="PROSITE" id="PS50002">
    <property type="entry name" value="SH3"/>
    <property type="match status" value="1"/>
</dbReference>
<feature type="region of interest" description="Disordered" evidence="10">
    <location>
        <begin position="1288"/>
        <end position="1309"/>
    </location>
</feature>
<dbReference type="Gene3D" id="2.30.30.40">
    <property type="entry name" value="SH3 Domains"/>
    <property type="match status" value="1"/>
</dbReference>
<dbReference type="InterPro" id="IPR008937">
    <property type="entry name" value="Ras-like_GEF"/>
</dbReference>
<evidence type="ECO:0000256" key="9">
    <source>
        <dbReference type="PROSITE-ProRule" id="PRU00192"/>
    </source>
</evidence>
<dbReference type="CDD" id="cd00155">
    <property type="entry name" value="RasGEF"/>
    <property type="match status" value="1"/>
</dbReference>
<proteinExistence type="inferred from homology"/>
<dbReference type="CDD" id="cd11883">
    <property type="entry name" value="SH3_Sdc25"/>
    <property type="match status" value="1"/>
</dbReference>
<dbReference type="SMART" id="SM00147">
    <property type="entry name" value="RasGEF"/>
    <property type="match status" value="1"/>
</dbReference>
<name>A0A9N9ALC8_9GLOM</name>